<organism evidence="1 2">
    <name type="scientific">Exidia glandulosa HHB12029</name>
    <dbReference type="NCBI Taxonomy" id="1314781"/>
    <lineage>
        <taxon>Eukaryota</taxon>
        <taxon>Fungi</taxon>
        <taxon>Dikarya</taxon>
        <taxon>Basidiomycota</taxon>
        <taxon>Agaricomycotina</taxon>
        <taxon>Agaricomycetes</taxon>
        <taxon>Auriculariales</taxon>
        <taxon>Exidiaceae</taxon>
        <taxon>Exidia</taxon>
    </lineage>
</organism>
<sequence length="461" mass="51285">MASPGPDSNAGPPAGVWIRRIYFGHGSSVQRARAMSSGLSAMPDSPKETLETILPAPQSQHIAHRSEPPFHISRLPVELLVLVFMDVIMSMQAYYGSHRGRPFNLGRVCRQWRDLVVHTPYLWSIVDYTIRDLSTSEAEERVVASLRLHIERSSPLPLDVSIRLSAMPLLPQHAPFLKYFTFEDNEYDKDIEPGEEMELAFDAPLLQLIKYQGAPVRFPLQSYPSVCNVSFHTSSDEPPRMIDQIRRFHNVVDLDIACHERNFVAPGLTPMVLAHLETLRINGIDSLLIHDDIAQSFSCPSLRSAKLHGNCDDYINGLVVVPSAVTLFMQSALQTVRTLELDLGLSRESSDAELVPAVVEGLGSCAQLEHLAYHVHTGLGIITALSTPQTDGTWVCPRLHTLSVHISYRVLDDEPLRGEAVKLAIARQGTGLKKIEVLSERRGDTSDWLPFQGLLDQILST</sequence>
<dbReference type="Proteomes" id="UP000077266">
    <property type="component" value="Unassembled WGS sequence"/>
</dbReference>
<dbReference type="Gene3D" id="1.20.1280.50">
    <property type="match status" value="1"/>
</dbReference>
<dbReference type="EMBL" id="KV426154">
    <property type="protein sequence ID" value="KZV86486.1"/>
    <property type="molecule type" value="Genomic_DNA"/>
</dbReference>
<accession>A0A165EAX0</accession>
<evidence type="ECO:0000313" key="2">
    <source>
        <dbReference type="Proteomes" id="UP000077266"/>
    </source>
</evidence>
<keyword evidence="2" id="KW-1185">Reference proteome</keyword>
<protein>
    <submittedName>
        <fullName evidence="1">Uncharacterized protein</fullName>
    </submittedName>
</protein>
<gene>
    <name evidence="1" type="ORF">EXIGLDRAFT_724754</name>
</gene>
<dbReference type="AlphaFoldDB" id="A0A165EAX0"/>
<dbReference type="InParanoid" id="A0A165EAX0"/>
<proteinExistence type="predicted"/>
<reference evidence="1 2" key="1">
    <citation type="journal article" date="2016" name="Mol. Biol. Evol.">
        <title>Comparative Genomics of Early-Diverging Mushroom-Forming Fungi Provides Insights into the Origins of Lignocellulose Decay Capabilities.</title>
        <authorList>
            <person name="Nagy L.G."/>
            <person name="Riley R."/>
            <person name="Tritt A."/>
            <person name="Adam C."/>
            <person name="Daum C."/>
            <person name="Floudas D."/>
            <person name="Sun H."/>
            <person name="Yadav J.S."/>
            <person name="Pangilinan J."/>
            <person name="Larsson K.H."/>
            <person name="Matsuura K."/>
            <person name="Barry K."/>
            <person name="Labutti K."/>
            <person name="Kuo R."/>
            <person name="Ohm R.A."/>
            <person name="Bhattacharya S.S."/>
            <person name="Shirouzu T."/>
            <person name="Yoshinaga Y."/>
            <person name="Martin F.M."/>
            <person name="Grigoriev I.V."/>
            <person name="Hibbett D.S."/>
        </authorList>
    </citation>
    <scope>NUCLEOTIDE SEQUENCE [LARGE SCALE GENOMIC DNA]</scope>
    <source>
        <strain evidence="1 2">HHB12029</strain>
    </source>
</reference>
<evidence type="ECO:0000313" key="1">
    <source>
        <dbReference type="EMBL" id="KZV86486.1"/>
    </source>
</evidence>
<dbReference type="OrthoDB" id="3229088at2759"/>
<name>A0A165EAX0_EXIGL</name>